<comment type="caution">
    <text evidence="2">The sequence shown here is derived from an EMBL/GenBank/DDBJ whole genome shotgun (WGS) entry which is preliminary data.</text>
</comment>
<name>A0AAV3RJM5_LITER</name>
<evidence type="ECO:0000313" key="2">
    <source>
        <dbReference type="EMBL" id="GAA0175976.1"/>
    </source>
</evidence>
<accession>A0AAV3RJM5</accession>
<keyword evidence="1" id="KW-0175">Coiled coil</keyword>
<dbReference type="Proteomes" id="UP001454036">
    <property type="component" value="Unassembled WGS sequence"/>
</dbReference>
<reference evidence="2 3" key="1">
    <citation type="submission" date="2024-01" db="EMBL/GenBank/DDBJ databases">
        <title>The complete chloroplast genome sequence of Lithospermum erythrorhizon: insights into the phylogenetic relationship among Boraginaceae species and the maternal lineages of purple gromwells.</title>
        <authorList>
            <person name="Okada T."/>
            <person name="Watanabe K."/>
        </authorList>
    </citation>
    <scope>NUCLEOTIDE SEQUENCE [LARGE SCALE GENOMIC DNA]</scope>
</reference>
<organism evidence="2 3">
    <name type="scientific">Lithospermum erythrorhizon</name>
    <name type="common">Purple gromwell</name>
    <name type="synonym">Lithospermum officinale var. erythrorhizon</name>
    <dbReference type="NCBI Taxonomy" id="34254"/>
    <lineage>
        <taxon>Eukaryota</taxon>
        <taxon>Viridiplantae</taxon>
        <taxon>Streptophyta</taxon>
        <taxon>Embryophyta</taxon>
        <taxon>Tracheophyta</taxon>
        <taxon>Spermatophyta</taxon>
        <taxon>Magnoliopsida</taxon>
        <taxon>eudicotyledons</taxon>
        <taxon>Gunneridae</taxon>
        <taxon>Pentapetalae</taxon>
        <taxon>asterids</taxon>
        <taxon>lamiids</taxon>
        <taxon>Boraginales</taxon>
        <taxon>Boraginaceae</taxon>
        <taxon>Boraginoideae</taxon>
        <taxon>Lithospermeae</taxon>
        <taxon>Lithospermum</taxon>
    </lineage>
</organism>
<feature type="coiled-coil region" evidence="1">
    <location>
        <begin position="50"/>
        <end position="77"/>
    </location>
</feature>
<evidence type="ECO:0000256" key="1">
    <source>
        <dbReference type="SAM" id="Coils"/>
    </source>
</evidence>
<dbReference type="AlphaFoldDB" id="A0AAV3RJM5"/>
<keyword evidence="3" id="KW-1185">Reference proteome</keyword>
<proteinExistence type="predicted"/>
<sequence length="138" mass="15463">MTDEGESSDDEEMTIEGLVEQYTQLFDYCTKLEGDLKVQKKENRILIDENNKMLNVNSELKENVEKLSTELESMRKSVRMLNSGTSKLDEILSLGQSPNNHTGVRYIAGEGVKESKFIPTAKANESQLSSQVLMTVGL</sequence>
<gene>
    <name evidence="2" type="ORF">LIER_29052</name>
</gene>
<protein>
    <submittedName>
        <fullName evidence="2">Uncharacterized protein</fullName>
    </submittedName>
</protein>
<dbReference type="EMBL" id="BAABME010009873">
    <property type="protein sequence ID" value="GAA0175976.1"/>
    <property type="molecule type" value="Genomic_DNA"/>
</dbReference>
<evidence type="ECO:0000313" key="3">
    <source>
        <dbReference type="Proteomes" id="UP001454036"/>
    </source>
</evidence>